<keyword evidence="3 4" id="KW-0472">Membrane</keyword>
<dbReference type="InterPro" id="IPR036259">
    <property type="entry name" value="MFS_trans_sf"/>
</dbReference>
<dbReference type="GO" id="GO:0022857">
    <property type="term" value="F:transmembrane transporter activity"/>
    <property type="evidence" value="ECO:0007669"/>
    <property type="project" value="InterPro"/>
</dbReference>
<name>A0A109L9Q9_PSEFL</name>
<evidence type="ECO:0000256" key="1">
    <source>
        <dbReference type="ARBA" id="ARBA00022692"/>
    </source>
</evidence>
<sequence>MSSLAQRTANTTSRRAALTLGFCLPSDVLLYLLLPMESEAFGITLAQAGVLLAANRLVRIFGYRHVLNFYARNGDRLTCTLAAGAAALCALGNSVLSGFAALLGLRLVWGLCFAALNLSTQVLATSEPEGAARRAGRSRALIAFGPMLALPLGGLLTLWAGPRPIFLILAVCCLVGVWISRGLPTAGHDLHSTPGRRFKWPDTVALWSFIEGVALDGLFIFGLSIQAQKIMGGDAVLIAGGLMGLRYLSELLLSPLGGRAAQRFGATSMLLWFSFLSALALAAFGSHWVIVGAAAVLVLRALQLPLVTTLVAERNPGTLRVSALASNAVWRDIGAGLGPLLAGLLLPVASAPWVFGLAGAAIAVSAVFCWRARLPTDVSLGR</sequence>
<dbReference type="Pfam" id="PF07690">
    <property type="entry name" value="MFS_1"/>
    <property type="match status" value="1"/>
</dbReference>
<feature type="transmembrane region" description="Helical" evidence="4">
    <location>
        <begin position="165"/>
        <end position="183"/>
    </location>
</feature>
<keyword evidence="2 4" id="KW-1133">Transmembrane helix</keyword>
<feature type="transmembrane region" description="Helical" evidence="4">
    <location>
        <begin position="40"/>
        <end position="58"/>
    </location>
</feature>
<evidence type="ECO:0000256" key="3">
    <source>
        <dbReference type="ARBA" id="ARBA00023136"/>
    </source>
</evidence>
<evidence type="ECO:0000256" key="4">
    <source>
        <dbReference type="SAM" id="Phobius"/>
    </source>
</evidence>
<dbReference type="Proteomes" id="UP000063434">
    <property type="component" value="Unassembled WGS sequence"/>
</dbReference>
<dbReference type="GO" id="GO:0005886">
    <property type="term" value="C:plasma membrane"/>
    <property type="evidence" value="ECO:0007669"/>
    <property type="project" value="TreeGrafter"/>
</dbReference>
<dbReference type="RefSeq" id="WP_056783651.1">
    <property type="nucleotide sequence ID" value="NZ_LCYC01000007.1"/>
</dbReference>
<dbReference type="Gene3D" id="1.20.1250.20">
    <property type="entry name" value="MFS general substrate transporter like domains"/>
    <property type="match status" value="2"/>
</dbReference>
<feature type="transmembrane region" description="Helical" evidence="4">
    <location>
        <begin position="16"/>
        <end position="34"/>
    </location>
</feature>
<evidence type="ECO:0000256" key="2">
    <source>
        <dbReference type="ARBA" id="ARBA00022989"/>
    </source>
</evidence>
<feature type="transmembrane region" description="Helical" evidence="4">
    <location>
        <begin position="79"/>
        <end position="101"/>
    </location>
</feature>
<feature type="transmembrane region" description="Helical" evidence="4">
    <location>
        <begin position="204"/>
        <end position="224"/>
    </location>
</feature>
<dbReference type="AlphaFoldDB" id="A0A109L9Q9"/>
<protein>
    <submittedName>
        <fullName evidence="5">Major Facilitator Superfamily protein</fullName>
    </submittedName>
</protein>
<dbReference type="EMBL" id="LCYC01000007">
    <property type="protein sequence ID" value="KWV83590.1"/>
    <property type="molecule type" value="Genomic_DNA"/>
</dbReference>
<feature type="transmembrane region" description="Helical" evidence="4">
    <location>
        <begin position="230"/>
        <end position="248"/>
    </location>
</feature>
<dbReference type="PATRIC" id="fig|294.195.peg.399"/>
<dbReference type="PANTHER" id="PTHR23521:SF2">
    <property type="entry name" value="TRANSPORTER MFS SUPERFAMILY"/>
    <property type="match status" value="1"/>
</dbReference>
<dbReference type="InterPro" id="IPR011701">
    <property type="entry name" value="MFS"/>
</dbReference>
<feature type="transmembrane region" description="Helical" evidence="4">
    <location>
        <begin position="138"/>
        <end position="159"/>
    </location>
</feature>
<gene>
    <name evidence="5" type="ORF">PFL603g_00373</name>
</gene>
<feature type="transmembrane region" description="Helical" evidence="4">
    <location>
        <begin position="353"/>
        <end position="372"/>
    </location>
</feature>
<comment type="caution">
    <text evidence="5">The sequence shown here is derived from an EMBL/GenBank/DDBJ whole genome shotgun (WGS) entry which is preliminary data.</text>
</comment>
<evidence type="ECO:0000313" key="6">
    <source>
        <dbReference type="Proteomes" id="UP000063434"/>
    </source>
</evidence>
<proteinExistence type="predicted"/>
<accession>A0A109L9Q9</accession>
<dbReference type="SUPFAM" id="SSF103473">
    <property type="entry name" value="MFS general substrate transporter"/>
    <property type="match status" value="1"/>
</dbReference>
<keyword evidence="1 4" id="KW-0812">Transmembrane</keyword>
<feature type="transmembrane region" description="Helical" evidence="4">
    <location>
        <begin position="269"/>
        <end position="299"/>
    </location>
</feature>
<evidence type="ECO:0000313" key="5">
    <source>
        <dbReference type="EMBL" id="KWV83590.1"/>
    </source>
</evidence>
<reference evidence="5 6" key="1">
    <citation type="submission" date="2015-05" db="EMBL/GenBank/DDBJ databases">
        <title>A genomic and transcriptomic approach to investigate the blue pigment phenotype in Pseudomonas fluorescens.</title>
        <authorList>
            <person name="Andreani N.A."/>
            <person name="Cardazzo B."/>
        </authorList>
    </citation>
    <scope>NUCLEOTIDE SEQUENCE [LARGE SCALE GENOMIC DNA]</scope>
    <source>
        <strain evidence="5 6">Ps_40</strain>
    </source>
</reference>
<organism evidence="5 6">
    <name type="scientific">Pseudomonas fluorescens</name>
    <dbReference type="NCBI Taxonomy" id="294"/>
    <lineage>
        <taxon>Bacteria</taxon>
        <taxon>Pseudomonadati</taxon>
        <taxon>Pseudomonadota</taxon>
        <taxon>Gammaproteobacteria</taxon>
        <taxon>Pseudomonadales</taxon>
        <taxon>Pseudomonadaceae</taxon>
        <taxon>Pseudomonas</taxon>
    </lineage>
</organism>
<dbReference type="PANTHER" id="PTHR23521">
    <property type="entry name" value="TRANSPORTER MFS SUPERFAMILY"/>
    <property type="match status" value="1"/>
</dbReference>